<evidence type="ECO:0000256" key="1">
    <source>
        <dbReference type="ARBA" id="ARBA00009232"/>
    </source>
</evidence>
<dbReference type="InterPro" id="IPR011034">
    <property type="entry name" value="Formyl_transferase-like_C_sf"/>
</dbReference>
<evidence type="ECO:0000313" key="7">
    <source>
        <dbReference type="Proteomes" id="UP000176558"/>
    </source>
</evidence>
<dbReference type="CDD" id="cd00540">
    <property type="entry name" value="AAG"/>
    <property type="match status" value="1"/>
</dbReference>
<comment type="similarity">
    <text evidence="1 5">Belongs to the DNA glycosylase MPG family.</text>
</comment>
<dbReference type="AlphaFoldDB" id="A0A1G2UT33"/>
<evidence type="ECO:0000256" key="3">
    <source>
        <dbReference type="ARBA" id="ARBA00022801"/>
    </source>
</evidence>
<evidence type="ECO:0000256" key="2">
    <source>
        <dbReference type="ARBA" id="ARBA00022763"/>
    </source>
</evidence>
<dbReference type="PANTHER" id="PTHR10429:SF0">
    <property type="entry name" value="DNA-3-METHYLADENINE GLYCOSYLASE"/>
    <property type="match status" value="1"/>
</dbReference>
<sequence>MARQFLKRSFFDRNPVVVARDLIGKYLVREIKGIKKFYKITETESYGDSKDRASHARHGKTERNTPMFGEPGTIYVYFTYGMHWMLNIVCGKKGRPSAVLIRGADGFHGPGRVTKSLKIDRKLNGKILGKKVGLWVEDWNNRKVKNKLKITKTPRVGIDYSGPVWSKKLHRFVLENK</sequence>
<evidence type="ECO:0000256" key="5">
    <source>
        <dbReference type="HAMAP-Rule" id="MF_00527"/>
    </source>
</evidence>
<dbReference type="PANTHER" id="PTHR10429">
    <property type="entry name" value="DNA-3-METHYLADENINE GLYCOSYLASE"/>
    <property type="match status" value="1"/>
</dbReference>
<dbReference type="GO" id="GO:0003905">
    <property type="term" value="F:alkylbase DNA N-glycosylase activity"/>
    <property type="evidence" value="ECO:0007669"/>
    <property type="project" value="InterPro"/>
</dbReference>
<keyword evidence="2 5" id="KW-0227">DNA damage</keyword>
<gene>
    <name evidence="6" type="ORF">A3G99_01910</name>
</gene>
<evidence type="ECO:0000256" key="4">
    <source>
        <dbReference type="ARBA" id="ARBA00023204"/>
    </source>
</evidence>
<dbReference type="Pfam" id="PF02245">
    <property type="entry name" value="Pur_DNA_glyco"/>
    <property type="match status" value="2"/>
</dbReference>
<dbReference type="InterPro" id="IPR036995">
    <property type="entry name" value="MPG_sf"/>
</dbReference>
<dbReference type="HAMAP" id="MF_00527">
    <property type="entry name" value="3MGH"/>
    <property type="match status" value="1"/>
</dbReference>
<reference evidence="6 7" key="1">
    <citation type="journal article" date="2016" name="Nat. Commun.">
        <title>Thousands of microbial genomes shed light on interconnected biogeochemical processes in an aquifer system.</title>
        <authorList>
            <person name="Anantharaman K."/>
            <person name="Brown C.T."/>
            <person name="Hug L.A."/>
            <person name="Sharon I."/>
            <person name="Castelle C.J."/>
            <person name="Probst A.J."/>
            <person name="Thomas B.C."/>
            <person name="Singh A."/>
            <person name="Wilkins M.J."/>
            <person name="Karaoz U."/>
            <person name="Brodie E.L."/>
            <person name="Williams K.H."/>
            <person name="Hubbard S.S."/>
            <person name="Banfield J.F."/>
        </authorList>
    </citation>
    <scope>NUCLEOTIDE SEQUENCE [LARGE SCALE GENOMIC DNA]</scope>
</reference>
<organism evidence="6 7">
    <name type="scientific">Candidatus Zambryskibacteria bacterium RIFCSPLOWO2_12_FULL_39_23</name>
    <dbReference type="NCBI Taxonomy" id="1802776"/>
    <lineage>
        <taxon>Bacteria</taxon>
        <taxon>Candidatus Zambryskiibacteriota</taxon>
    </lineage>
</organism>
<dbReference type="InterPro" id="IPR003180">
    <property type="entry name" value="MPG"/>
</dbReference>
<dbReference type="EC" id="3.2.2.-" evidence="5"/>
<dbReference type="GO" id="GO:0006284">
    <property type="term" value="P:base-excision repair"/>
    <property type="evidence" value="ECO:0007669"/>
    <property type="project" value="InterPro"/>
</dbReference>
<accession>A0A1G2UT33</accession>
<dbReference type="Proteomes" id="UP000176558">
    <property type="component" value="Unassembled WGS sequence"/>
</dbReference>
<keyword evidence="3 5" id="KW-0378">Hydrolase</keyword>
<keyword evidence="4 5" id="KW-0234">DNA repair</keyword>
<dbReference type="Gene3D" id="3.10.300.10">
    <property type="entry name" value="Methylpurine-DNA glycosylase (MPG)"/>
    <property type="match status" value="2"/>
</dbReference>
<evidence type="ECO:0000313" key="6">
    <source>
        <dbReference type="EMBL" id="OHB12554.1"/>
    </source>
</evidence>
<dbReference type="GO" id="GO:0003677">
    <property type="term" value="F:DNA binding"/>
    <property type="evidence" value="ECO:0007669"/>
    <property type="project" value="InterPro"/>
</dbReference>
<protein>
    <recommendedName>
        <fullName evidence="5">Putative 3-methyladenine DNA glycosylase</fullName>
        <ecNumber evidence="5">3.2.2.-</ecNumber>
    </recommendedName>
</protein>
<name>A0A1G2UT33_9BACT</name>
<comment type="caution">
    <text evidence="6">The sequence shown here is derived from an EMBL/GenBank/DDBJ whole genome shotgun (WGS) entry which is preliminary data.</text>
</comment>
<proteinExistence type="inferred from homology"/>
<dbReference type="EMBL" id="MHWT01000014">
    <property type="protein sequence ID" value="OHB12554.1"/>
    <property type="molecule type" value="Genomic_DNA"/>
</dbReference>
<dbReference type="SUPFAM" id="SSF50486">
    <property type="entry name" value="FMT C-terminal domain-like"/>
    <property type="match status" value="1"/>
</dbReference>